<protein>
    <submittedName>
        <fullName evidence="10">Uncharacterized protein</fullName>
    </submittedName>
</protein>
<dbReference type="InterPro" id="IPR015917">
    <property type="entry name" value="Pept_C14A"/>
</dbReference>
<dbReference type="SMART" id="SM00115">
    <property type="entry name" value="CASc"/>
    <property type="match status" value="1"/>
</dbReference>
<keyword evidence="9" id="KW-1185">Reference proteome</keyword>
<evidence type="ECO:0000256" key="2">
    <source>
        <dbReference type="ARBA" id="ARBA00022670"/>
    </source>
</evidence>
<feature type="compositionally biased region" description="Basic and acidic residues" evidence="6">
    <location>
        <begin position="18"/>
        <end position="33"/>
    </location>
</feature>
<evidence type="ECO:0000313" key="9">
    <source>
        <dbReference type="Proteomes" id="UP000887572"/>
    </source>
</evidence>
<dbReference type="InterPro" id="IPR016129">
    <property type="entry name" value="Caspase_his_AS"/>
</dbReference>
<dbReference type="CDD" id="cd00032">
    <property type="entry name" value="CASc"/>
    <property type="match status" value="1"/>
</dbReference>
<dbReference type="PRINTS" id="PR00376">
    <property type="entry name" value="IL1BCENZYME"/>
</dbReference>
<feature type="compositionally biased region" description="Acidic residues" evidence="6">
    <location>
        <begin position="34"/>
        <end position="63"/>
    </location>
</feature>
<dbReference type="InterPro" id="IPR001309">
    <property type="entry name" value="Pept_C14_p20"/>
</dbReference>
<dbReference type="GO" id="GO:0006508">
    <property type="term" value="P:proteolysis"/>
    <property type="evidence" value="ECO:0007669"/>
    <property type="project" value="UniProtKB-KW"/>
</dbReference>
<dbReference type="GO" id="GO:0006915">
    <property type="term" value="P:apoptotic process"/>
    <property type="evidence" value="ECO:0007669"/>
    <property type="project" value="UniProtKB-KW"/>
</dbReference>
<dbReference type="PANTHER" id="PTHR47901:SF8">
    <property type="entry name" value="CASPASE-3"/>
    <property type="match status" value="1"/>
</dbReference>
<dbReference type="Pfam" id="PF00656">
    <property type="entry name" value="Peptidase_C14"/>
    <property type="match status" value="1"/>
</dbReference>
<dbReference type="PROSITE" id="PS01121">
    <property type="entry name" value="CASPASE_HIS"/>
    <property type="match status" value="1"/>
</dbReference>
<dbReference type="InterPro" id="IPR011600">
    <property type="entry name" value="Pept_C14_caspase"/>
</dbReference>
<evidence type="ECO:0000256" key="4">
    <source>
        <dbReference type="ARBA" id="ARBA00022801"/>
    </source>
</evidence>
<feature type="compositionally biased region" description="Polar residues" evidence="6">
    <location>
        <begin position="242"/>
        <end position="251"/>
    </location>
</feature>
<dbReference type="Gene3D" id="3.40.50.1460">
    <property type="match status" value="1"/>
</dbReference>
<dbReference type="PANTHER" id="PTHR47901">
    <property type="entry name" value="CASPASE RECRUITMENT DOMAIN-CONTAINING PROTEIN 18"/>
    <property type="match status" value="1"/>
</dbReference>
<feature type="region of interest" description="Disordered" evidence="6">
    <location>
        <begin position="1"/>
        <end position="64"/>
    </location>
</feature>
<dbReference type="Proteomes" id="UP000887572">
    <property type="component" value="Unplaced"/>
</dbReference>
<evidence type="ECO:0000256" key="1">
    <source>
        <dbReference type="ARBA" id="ARBA00010134"/>
    </source>
</evidence>
<accession>A0A914IE65</accession>
<feature type="compositionally biased region" description="Basic and acidic residues" evidence="6">
    <location>
        <begin position="253"/>
        <end position="262"/>
    </location>
</feature>
<dbReference type="PROSITE" id="PS50207">
    <property type="entry name" value="CASPASE_P10"/>
    <property type="match status" value="1"/>
</dbReference>
<name>A0A914IE65_GLORO</name>
<dbReference type="AlphaFoldDB" id="A0A914IE65"/>
<feature type="domain" description="Caspase family p20" evidence="8">
    <location>
        <begin position="116"/>
        <end position="233"/>
    </location>
</feature>
<feature type="region of interest" description="Disordered" evidence="6">
    <location>
        <begin position="239"/>
        <end position="268"/>
    </location>
</feature>
<evidence type="ECO:0000256" key="5">
    <source>
        <dbReference type="RuleBase" id="RU003971"/>
    </source>
</evidence>
<feature type="domain" description="Caspase family p10" evidence="7">
    <location>
        <begin position="269"/>
        <end position="358"/>
    </location>
</feature>
<proteinExistence type="inferred from homology"/>
<evidence type="ECO:0000256" key="6">
    <source>
        <dbReference type="SAM" id="MobiDB-lite"/>
    </source>
</evidence>
<keyword evidence="3" id="KW-0053">Apoptosis</keyword>
<comment type="similarity">
    <text evidence="1 5">Belongs to the peptidase C14A family.</text>
</comment>
<dbReference type="InterPro" id="IPR002398">
    <property type="entry name" value="Pept_C14"/>
</dbReference>
<evidence type="ECO:0000256" key="3">
    <source>
        <dbReference type="ARBA" id="ARBA00022703"/>
    </source>
</evidence>
<evidence type="ECO:0000259" key="8">
    <source>
        <dbReference type="PROSITE" id="PS50208"/>
    </source>
</evidence>
<evidence type="ECO:0000259" key="7">
    <source>
        <dbReference type="PROSITE" id="PS50207"/>
    </source>
</evidence>
<keyword evidence="4" id="KW-0378">Hydrolase</keyword>
<dbReference type="GO" id="GO:0004197">
    <property type="term" value="F:cysteine-type endopeptidase activity"/>
    <property type="evidence" value="ECO:0007669"/>
    <property type="project" value="InterPro"/>
</dbReference>
<evidence type="ECO:0000313" key="10">
    <source>
        <dbReference type="WBParaSite" id="Gr19_v10_g9787.t1"/>
    </source>
</evidence>
<sequence length="359" mass="41463">MPNKGESARHNKKGQKQLAEKGRRAKNEYRHDEEDYEEEAPDEEEIDEEEEIEEEEIDEEQDEGNGIFEKQLVEEFQDGILARIRVKVMERVRGRPEPAALRFYRKNKDRVYPNSNKGLALIINNISFEGDQYRHGSNVDRDNIRRLLVQFGYHVYLEEDLAAQRMVDCMKWFAGLHGHQKANSTFVIILSHGDEGVIYGVDGNWVSTNTLVKQMNGQYCPNMFLVQACQGGELDAGVKASGRQSTSSGNKQKGREYRDKSPCKKHSQPVIKVPTDANILVGHSVLPKFASFRNHQFGSWYMQAVCQIFSEFAKDEEITSLLERVHHFVSKMESKQNKKAKQMPYYESTLTKRFFIFPE</sequence>
<dbReference type="InterPro" id="IPR029030">
    <property type="entry name" value="Caspase-like_dom_sf"/>
</dbReference>
<dbReference type="SUPFAM" id="SSF52129">
    <property type="entry name" value="Caspase-like"/>
    <property type="match status" value="1"/>
</dbReference>
<dbReference type="InterPro" id="IPR002138">
    <property type="entry name" value="Pept_C14_p10"/>
</dbReference>
<dbReference type="PROSITE" id="PS50208">
    <property type="entry name" value="CASPASE_P20"/>
    <property type="match status" value="1"/>
</dbReference>
<keyword evidence="2" id="KW-0645">Protease</keyword>
<reference evidence="10" key="1">
    <citation type="submission" date="2022-11" db="UniProtKB">
        <authorList>
            <consortium name="WormBaseParasite"/>
        </authorList>
    </citation>
    <scope>IDENTIFICATION</scope>
</reference>
<organism evidence="9 10">
    <name type="scientific">Globodera rostochiensis</name>
    <name type="common">Golden nematode worm</name>
    <name type="synonym">Heterodera rostochiensis</name>
    <dbReference type="NCBI Taxonomy" id="31243"/>
    <lineage>
        <taxon>Eukaryota</taxon>
        <taxon>Metazoa</taxon>
        <taxon>Ecdysozoa</taxon>
        <taxon>Nematoda</taxon>
        <taxon>Chromadorea</taxon>
        <taxon>Rhabditida</taxon>
        <taxon>Tylenchina</taxon>
        <taxon>Tylenchomorpha</taxon>
        <taxon>Tylenchoidea</taxon>
        <taxon>Heteroderidae</taxon>
        <taxon>Heteroderinae</taxon>
        <taxon>Globodera</taxon>
    </lineage>
</organism>
<dbReference type="WBParaSite" id="Gr19_v10_g9787.t1">
    <property type="protein sequence ID" value="Gr19_v10_g9787.t1"/>
    <property type="gene ID" value="Gr19_v10_g9787"/>
</dbReference>